<protein>
    <recommendedName>
        <fullName evidence="1">Heterokaryon incompatibility domain-containing protein</fullName>
    </recommendedName>
</protein>
<dbReference type="Pfam" id="PF26639">
    <property type="entry name" value="Het-6_barrel"/>
    <property type="match status" value="1"/>
</dbReference>
<organism evidence="2 3">
    <name type="scientific">Oculimacula yallundae</name>
    <dbReference type="NCBI Taxonomy" id="86028"/>
    <lineage>
        <taxon>Eukaryota</taxon>
        <taxon>Fungi</taxon>
        <taxon>Dikarya</taxon>
        <taxon>Ascomycota</taxon>
        <taxon>Pezizomycotina</taxon>
        <taxon>Leotiomycetes</taxon>
        <taxon>Helotiales</taxon>
        <taxon>Ploettnerulaceae</taxon>
        <taxon>Oculimacula</taxon>
    </lineage>
</organism>
<dbReference type="PANTHER" id="PTHR24148">
    <property type="entry name" value="ANKYRIN REPEAT DOMAIN-CONTAINING PROTEIN 39 HOMOLOG-RELATED"/>
    <property type="match status" value="1"/>
</dbReference>
<sequence length="649" mass="73002">MNSQEFTHHGVSTTAGSNQTAAAMDLIYSPLPQSKQYLEIIDRKAIGVSDGRDSSPGQVPILLDAISSTTSSTTVHAKYIRLLRLISGSAPSVVECELEVVELDHAPAYEAISYVWGDPDPPAQIICNGHLKVVTPNLESALQHLRLASTTRLLWIDAICVNQDDVIERSEQIQMMREIYSKPSRVLVWLGEDIENQAEPAIEFVKEVAERYCRKLNVSFTEATTVFNSANLTILREEQEGVRGVYPSDGDSRWPAVIWLYKHIWFERIWVVQEVAFSAADILIGSSTVDFKSVVFACWWILATNTYCSPSLLGLFHKVCEMSLVTRHSAHSFEQLVKTSTSMEATDPRDKLFALLGLAVPEDRLNPAFQPDYSKTVVEVYTEFTRYLATNDVLVPLWQFYEDRSDPFDTAADSKFPSWVVRYDRHATSRDLIIHQMGWLASGKSVTEVGSTTDLSILAMKGFKVSRISFSDHSLQCPKDSPWDHNPGDHVRYVWPNVTSFLDKGQEEPVVSQEVKDKFVLAISAGDSDLELGDDAVYFDDFVKRVSLFDGKLERLSETGVLRYSELHVSVRSKCFFILEDGRMGLGPNAAEPGDVVVIIFGHAIPYVLRPVDDMFLFLGPCYVNDIMQGQLMDDLKSGKYKEEWLHLR</sequence>
<evidence type="ECO:0000313" key="2">
    <source>
        <dbReference type="EMBL" id="KAL2070883.1"/>
    </source>
</evidence>
<evidence type="ECO:0000259" key="1">
    <source>
        <dbReference type="Pfam" id="PF06985"/>
    </source>
</evidence>
<accession>A0ABR4CNJ8</accession>
<dbReference type="PANTHER" id="PTHR24148:SF64">
    <property type="entry name" value="HETEROKARYON INCOMPATIBILITY DOMAIN-CONTAINING PROTEIN"/>
    <property type="match status" value="1"/>
</dbReference>
<evidence type="ECO:0000313" key="3">
    <source>
        <dbReference type="Proteomes" id="UP001595075"/>
    </source>
</evidence>
<name>A0ABR4CNJ8_9HELO</name>
<dbReference type="InterPro" id="IPR052895">
    <property type="entry name" value="HetReg/Transcr_Mod"/>
</dbReference>
<dbReference type="InterPro" id="IPR010730">
    <property type="entry name" value="HET"/>
</dbReference>
<comment type="caution">
    <text evidence="2">The sequence shown here is derived from an EMBL/GenBank/DDBJ whole genome shotgun (WGS) entry which is preliminary data.</text>
</comment>
<keyword evidence="3" id="KW-1185">Reference proteome</keyword>
<dbReference type="Pfam" id="PF06985">
    <property type="entry name" value="HET"/>
    <property type="match status" value="1"/>
</dbReference>
<reference evidence="2 3" key="1">
    <citation type="journal article" date="2024" name="Commun. Biol.">
        <title>Comparative genomic analysis of thermophilic fungi reveals convergent evolutionary adaptations and gene losses.</title>
        <authorList>
            <person name="Steindorff A.S."/>
            <person name="Aguilar-Pontes M.V."/>
            <person name="Robinson A.J."/>
            <person name="Andreopoulos B."/>
            <person name="LaButti K."/>
            <person name="Kuo A."/>
            <person name="Mondo S."/>
            <person name="Riley R."/>
            <person name="Otillar R."/>
            <person name="Haridas S."/>
            <person name="Lipzen A."/>
            <person name="Grimwood J."/>
            <person name="Schmutz J."/>
            <person name="Clum A."/>
            <person name="Reid I.D."/>
            <person name="Moisan M.C."/>
            <person name="Butler G."/>
            <person name="Nguyen T.T.M."/>
            <person name="Dewar K."/>
            <person name="Conant G."/>
            <person name="Drula E."/>
            <person name="Henrissat B."/>
            <person name="Hansel C."/>
            <person name="Singer S."/>
            <person name="Hutchinson M.I."/>
            <person name="de Vries R.P."/>
            <person name="Natvig D.O."/>
            <person name="Powell A.J."/>
            <person name="Tsang A."/>
            <person name="Grigoriev I.V."/>
        </authorList>
    </citation>
    <scope>NUCLEOTIDE SEQUENCE [LARGE SCALE GENOMIC DNA]</scope>
    <source>
        <strain evidence="2 3">CBS 494.80</strain>
    </source>
</reference>
<proteinExistence type="predicted"/>
<feature type="domain" description="Heterokaryon incompatibility" evidence="1">
    <location>
        <begin position="109"/>
        <end position="274"/>
    </location>
</feature>
<gene>
    <name evidence="2" type="ORF">VTL71DRAFT_13909</name>
</gene>
<dbReference type="Proteomes" id="UP001595075">
    <property type="component" value="Unassembled WGS sequence"/>
</dbReference>
<dbReference type="EMBL" id="JAZHXI010000006">
    <property type="protein sequence ID" value="KAL2070883.1"/>
    <property type="molecule type" value="Genomic_DNA"/>
</dbReference>